<dbReference type="EMBL" id="KZ501977">
    <property type="protein sequence ID" value="PKU85559.1"/>
    <property type="molecule type" value="Genomic_DNA"/>
</dbReference>
<evidence type="ECO:0000259" key="1">
    <source>
        <dbReference type="Pfam" id="PF14291"/>
    </source>
</evidence>
<gene>
    <name evidence="2" type="ORF">MA16_Dca003299</name>
</gene>
<sequence length="147" mass="16770">MEIIVRFVNKKGNIVEHFWGIFHISDTSANSLKLATEQLLSIYGLSICRIRGQCYDGASNMRGEFNGLKALFLNENQSAHYIHCFSHQLQLALVAVTKSHVHIAFFFTNIFSVMNLVGVSCKRRDQVQEIQREKPLNELQSGNLLSW</sequence>
<reference evidence="2 3" key="1">
    <citation type="journal article" date="2016" name="Sci. Rep.">
        <title>The Dendrobium catenatum Lindl. genome sequence provides insights into polysaccharide synthase, floral development and adaptive evolution.</title>
        <authorList>
            <person name="Zhang G.Q."/>
            <person name="Xu Q."/>
            <person name="Bian C."/>
            <person name="Tsai W.C."/>
            <person name="Yeh C.M."/>
            <person name="Liu K.W."/>
            <person name="Yoshida K."/>
            <person name="Zhang L.S."/>
            <person name="Chang S.B."/>
            <person name="Chen F."/>
            <person name="Shi Y."/>
            <person name="Su Y.Y."/>
            <person name="Zhang Y.Q."/>
            <person name="Chen L.J."/>
            <person name="Yin Y."/>
            <person name="Lin M."/>
            <person name="Huang H."/>
            <person name="Deng H."/>
            <person name="Wang Z.W."/>
            <person name="Zhu S.L."/>
            <person name="Zhao X."/>
            <person name="Deng C."/>
            <person name="Niu S.C."/>
            <person name="Huang J."/>
            <person name="Wang M."/>
            <person name="Liu G.H."/>
            <person name="Yang H.J."/>
            <person name="Xiao X.J."/>
            <person name="Hsiao Y.Y."/>
            <person name="Wu W.L."/>
            <person name="Chen Y.Y."/>
            <person name="Mitsuda N."/>
            <person name="Ohme-Takagi M."/>
            <person name="Luo Y.B."/>
            <person name="Van de Peer Y."/>
            <person name="Liu Z.J."/>
        </authorList>
    </citation>
    <scope>NUCLEOTIDE SEQUENCE [LARGE SCALE GENOMIC DNA]</scope>
    <source>
        <tissue evidence="2">The whole plant</tissue>
    </source>
</reference>
<keyword evidence="3" id="KW-1185">Reference proteome</keyword>
<organism evidence="2 3">
    <name type="scientific">Dendrobium catenatum</name>
    <dbReference type="NCBI Taxonomy" id="906689"/>
    <lineage>
        <taxon>Eukaryota</taxon>
        <taxon>Viridiplantae</taxon>
        <taxon>Streptophyta</taxon>
        <taxon>Embryophyta</taxon>
        <taxon>Tracheophyta</taxon>
        <taxon>Spermatophyta</taxon>
        <taxon>Magnoliopsida</taxon>
        <taxon>Liliopsida</taxon>
        <taxon>Asparagales</taxon>
        <taxon>Orchidaceae</taxon>
        <taxon>Epidendroideae</taxon>
        <taxon>Malaxideae</taxon>
        <taxon>Dendrobiinae</taxon>
        <taxon>Dendrobium</taxon>
    </lineage>
</organism>
<proteinExistence type="predicted"/>
<dbReference type="InterPro" id="IPR055298">
    <property type="entry name" value="AtLOH3-like"/>
</dbReference>
<accession>A0A2I0XCC7</accession>
<dbReference type="PANTHER" id="PTHR11697:SF230">
    <property type="entry name" value="ZINC FINGER, MYM DOMAIN CONTAINING 1"/>
    <property type="match status" value="1"/>
</dbReference>
<dbReference type="Proteomes" id="UP000233837">
    <property type="component" value="Unassembled WGS sequence"/>
</dbReference>
<dbReference type="AlphaFoldDB" id="A0A2I0XCC7"/>
<protein>
    <recommendedName>
        <fullName evidence="1">DUF4371 domain-containing protein</fullName>
    </recommendedName>
</protein>
<feature type="domain" description="DUF4371" evidence="1">
    <location>
        <begin position="1"/>
        <end position="67"/>
    </location>
</feature>
<reference evidence="2 3" key="2">
    <citation type="journal article" date="2017" name="Nature">
        <title>The Apostasia genome and the evolution of orchids.</title>
        <authorList>
            <person name="Zhang G.Q."/>
            <person name="Liu K.W."/>
            <person name="Li Z."/>
            <person name="Lohaus R."/>
            <person name="Hsiao Y.Y."/>
            <person name="Niu S.C."/>
            <person name="Wang J.Y."/>
            <person name="Lin Y.C."/>
            <person name="Xu Q."/>
            <person name="Chen L.J."/>
            <person name="Yoshida K."/>
            <person name="Fujiwara S."/>
            <person name="Wang Z.W."/>
            <person name="Zhang Y.Q."/>
            <person name="Mitsuda N."/>
            <person name="Wang M."/>
            <person name="Liu G.H."/>
            <person name="Pecoraro L."/>
            <person name="Huang H.X."/>
            <person name="Xiao X.J."/>
            <person name="Lin M."/>
            <person name="Wu X.Y."/>
            <person name="Wu W.L."/>
            <person name="Chen Y.Y."/>
            <person name="Chang S.B."/>
            <person name="Sakamoto S."/>
            <person name="Ohme-Takagi M."/>
            <person name="Yagi M."/>
            <person name="Zeng S.J."/>
            <person name="Shen C.Y."/>
            <person name="Yeh C.M."/>
            <person name="Luo Y.B."/>
            <person name="Tsai W.C."/>
            <person name="Van de Peer Y."/>
            <person name="Liu Z.J."/>
        </authorList>
    </citation>
    <scope>NUCLEOTIDE SEQUENCE [LARGE SCALE GENOMIC DNA]</scope>
    <source>
        <tissue evidence="2">The whole plant</tissue>
    </source>
</reference>
<dbReference type="Pfam" id="PF14291">
    <property type="entry name" value="DUF4371"/>
    <property type="match status" value="1"/>
</dbReference>
<evidence type="ECO:0000313" key="2">
    <source>
        <dbReference type="EMBL" id="PKU85559.1"/>
    </source>
</evidence>
<name>A0A2I0XCC7_9ASPA</name>
<dbReference type="InterPro" id="IPR025398">
    <property type="entry name" value="DUF4371"/>
</dbReference>
<dbReference type="STRING" id="906689.A0A2I0XCC7"/>
<dbReference type="PANTHER" id="PTHR11697">
    <property type="entry name" value="GENERAL TRANSCRIPTION FACTOR 2-RELATED ZINC FINGER PROTEIN"/>
    <property type="match status" value="1"/>
</dbReference>
<evidence type="ECO:0000313" key="3">
    <source>
        <dbReference type="Proteomes" id="UP000233837"/>
    </source>
</evidence>